<evidence type="ECO:0008006" key="4">
    <source>
        <dbReference type="Google" id="ProtNLM"/>
    </source>
</evidence>
<keyword evidence="1" id="KW-1133">Transmembrane helix</keyword>
<dbReference type="Proteomes" id="UP000838748">
    <property type="component" value="Unassembled WGS sequence"/>
</dbReference>
<evidence type="ECO:0000313" key="2">
    <source>
        <dbReference type="EMBL" id="CAH0540329.1"/>
    </source>
</evidence>
<evidence type="ECO:0000313" key="3">
    <source>
        <dbReference type="Proteomes" id="UP000838748"/>
    </source>
</evidence>
<organism evidence="2 3">
    <name type="scientific">Vibrio marisflavi CECT 7928</name>
    <dbReference type="NCBI Taxonomy" id="634439"/>
    <lineage>
        <taxon>Bacteria</taxon>
        <taxon>Pseudomonadati</taxon>
        <taxon>Pseudomonadota</taxon>
        <taxon>Gammaproteobacteria</taxon>
        <taxon>Vibrionales</taxon>
        <taxon>Vibrionaceae</taxon>
        <taxon>Vibrio</taxon>
    </lineage>
</organism>
<accession>A0ABM9A5N6</accession>
<dbReference type="RefSeq" id="WP_237362313.1">
    <property type="nucleotide sequence ID" value="NZ_CAKLDM010000002.1"/>
</dbReference>
<feature type="transmembrane region" description="Helical" evidence="1">
    <location>
        <begin position="12"/>
        <end position="31"/>
    </location>
</feature>
<name>A0ABM9A5N6_9VIBR</name>
<keyword evidence="1" id="KW-0812">Transmembrane</keyword>
<keyword evidence="1" id="KW-0472">Membrane</keyword>
<evidence type="ECO:0000256" key="1">
    <source>
        <dbReference type="SAM" id="Phobius"/>
    </source>
</evidence>
<dbReference type="EMBL" id="CAKLDM010000002">
    <property type="protein sequence ID" value="CAH0540329.1"/>
    <property type="molecule type" value="Genomic_DNA"/>
</dbReference>
<comment type="caution">
    <text evidence="2">The sequence shown here is derived from an EMBL/GenBank/DDBJ whole genome shotgun (WGS) entry which is preliminary data.</text>
</comment>
<protein>
    <recommendedName>
        <fullName evidence="4">TadE-like protein</fullName>
    </recommendedName>
</protein>
<gene>
    <name evidence="2" type="ORF">VMF7928_02774</name>
</gene>
<keyword evidence="3" id="KW-1185">Reference proteome</keyword>
<sequence length="164" mass="18733">MRWSKKKNQGVAAIEFVGGFVAFWLMCMLWVEMSYMSYISAINDFVITEAAREVKTEQAGYLVAFRQEIEDHSGLWGSIIDPANFRLSINYVQSIADLEGLVNPCEVPDGQNVAECGNEDNSAIAVYNISYDFSPIFTFFMDTETILSREVIVIQEYERDQFDF</sequence>
<reference evidence="2" key="1">
    <citation type="submission" date="2021-11" db="EMBL/GenBank/DDBJ databases">
        <authorList>
            <person name="Rodrigo-Torres L."/>
            <person name="Arahal R. D."/>
            <person name="Lucena T."/>
        </authorList>
    </citation>
    <scope>NUCLEOTIDE SEQUENCE</scope>
    <source>
        <strain evidence="2">CECT 7928</strain>
    </source>
</reference>
<proteinExistence type="predicted"/>